<name>A0ABW9HIQ1_9ACTN</name>
<dbReference type="RefSeq" id="WP_409120270.1">
    <property type="nucleotide sequence ID" value="NZ_JBJVNI010000001.1"/>
</dbReference>
<feature type="region of interest" description="Disordered" evidence="1">
    <location>
        <begin position="22"/>
        <end position="47"/>
    </location>
</feature>
<dbReference type="Proteomes" id="UP001631957">
    <property type="component" value="Unassembled WGS sequence"/>
</dbReference>
<organism evidence="2 3">
    <name type="scientific">Streptomyces niveiscabiei</name>
    <dbReference type="NCBI Taxonomy" id="164115"/>
    <lineage>
        <taxon>Bacteria</taxon>
        <taxon>Bacillati</taxon>
        <taxon>Actinomycetota</taxon>
        <taxon>Actinomycetes</taxon>
        <taxon>Kitasatosporales</taxon>
        <taxon>Streptomycetaceae</taxon>
        <taxon>Streptomyces</taxon>
    </lineage>
</organism>
<feature type="compositionally biased region" description="Low complexity" evidence="1">
    <location>
        <begin position="38"/>
        <end position="47"/>
    </location>
</feature>
<sequence>MDGLRLVAFRVRPPVVLGDGDVSGVDAGTGQIGGEGEGVAAQGGSADADGAEVAGQGVYGGGAGGEQEGAGAAITRTGQDLADGGGAVQAVVGLVLEAGSVRAASSGPGCGPDVLSRLGRTGSGRGRAGVLSR</sequence>
<keyword evidence="3" id="KW-1185">Reference proteome</keyword>
<evidence type="ECO:0000313" key="3">
    <source>
        <dbReference type="Proteomes" id="UP001631957"/>
    </source>
</evidence>
<proteinExistence type="predicted"/>
<protein>
    <submittedName>
        <fullName evidence="2">Uncharacterized protein</fullName>
    </submittedName>
</protein>
<gene>
    <name evidence="2" type="ORF">ACKI18_02360</name>
</gene>
<evidence type="ECO:0000256" key="1">
    <source>
        <dbReference type="SAM" id="MobiDB-lite"/>
    </source>
</evidence>
<comment type="caution">
    <text evidence="2">The sequence shown here is derived from an EMBL/GenBank/DDBJ whole genome shotgun (WGS) entry which is preliminary data.</text>
</comment>
<feature type="region of interest" description="Disordered" evidence="1">
    <location>
        <begin position="106"/>
        <end position="133"/>
    </location>
</feature>
<reference evidence="2 3" key="1">
    <citation type="submission" date="2024-12" db="EMBL/GenBank/DDBJ databases">
        <title>Forecasting of Potato common scab and diversities of Pathogenic streptomyces spp. in china.</title>
        <authorList>
            <person name="Handique U."/>
            <person name="Wu J."/>
        </authorList>
    </citation>
    <scope>NUCLEOTIDE SEQUENCE [LARGE SCALE GENOMIC DNA]</scope>
    <source>
        <strain evidence="2 3">ZRIMU1530</strain>
    </source>
</reference>
<accession>A0ABW9HIQ1</accession>
<dbReference type="EMBL" id="JBJVNI010000001">
    <property type="protein sequence ID" value="MFM9607546.1"/>
    <property type="molecule type" value="Genomic_DNA"/>
</dbReference>
<evidence type="ECO:0000313" key="2">
    <source>
        <dbReference type="EMBL" id="MFM9607546.1"/>
    </source>
</evidence>